<dbReference type="PANTHER" id="PTHR21512">
    <property type="entry name" value="TRAFFICKING PROTEIN PARTICLE COMPLEX SUBUNIT 9"/>
    <property type="match status" value="1"/>
</dbReference>
<feature type="domain" description="Trs120/TRAPPC9 N-terminal" evidence="3">
    <location>
        <begin position="89"/>
        <end position="339"/>
    </location>
</feature>
<dbReference type="Pfam" id="PF26283">
    <property type="entry name" value="Ig_TRAPPC9-Trs120_4th"/>
    <property type="match status" value="1"/>
</dbReference>
<evidence type="ECO:0000256" key="2">
    <source>
        <dbReference type="SAM" id="MobiDB-lite"/>
    </source>
</evidence>
<dbReference type="GO" id="GO:0005802">
    <property type="term" value="C:trans-Golgi network"/>
    <property type="evidence" value="ECO:0007669"/>
    <property type="project" value="TreeGrafter"/>
</dbReference>
<dbReference type="InterPro" id="IPR058568">
    <property type="entry name" value="Ig_TRAPPC9_Trs120_4th"/>
</dbReference>
<dbReference type="Pfam" id="PF26282">
    <property type="entry name" value="Ig_TRAPPC9-Trs120_3rd"/>
    <property type="match status" value="1"/>
</dbReference>
<dbReference type="EMBL" id="NWSH01000002">
    <property type="protein sequence ID" value="PCG81061.1"/>
    <property type="molecule type" value="Genomic_DNA"/>
</dbReference>
<feature type="region of interest" description="Disordered" evidence="2">
    <location>
        <begin position="165"/>
        <end position="200"/>
    </location>
</feature>
<feature type="region of interest" description="Disordered" evidence="2">
    <location>
        <begin position="1553"/>
        <end position="1574"/>
    </location>
</feature>
<feature type="compositionally biased region" description="Polar residues" evidence="2">
    <location>
        <begin position="1404"/>
        <end position="1426"/>
    </location>
</feature>
<organism evidence="7">
    <name type="scientific">Heliothis virescens</name>
    <name type="common">Tobacco budworm moth</name>
    <dbReference type="NCBI Taxonomy" id="7102"/>
    <lineage>
        <taxon>Eukaryota</taxon>
        <taxon>Metazoa</taxon>
        <taxon>Ecdysozoa</taxon>
        <taxon>Arthropoda</taxon>
        <taxon>Hexapoda</taxon>
        <taxon>Insecta</taxon>
        <taxon>Pterygota</taxon>
        <taxon>Neoptera</taxon>
        <taxon>Endopterygota</taxon>
        <taxon>Lepidoptera</taxon>
        <taxon>Glossata</taxon>
        <taxon>Ditrysia</taxon>
        <taxon>Noctuoidea</taxon>
        <taxon>Noctuidae</taxon>
        <taxon>Heliothinae</taxon>
        <taxon>Heliothis</taxon>
    </lineage>
</organism>
<protein>
    <recommendedName>
        <fullName evidence="8">Protein brunelleschi</fullName>
    </recommendedName>
</protein>
<feature type="region of interest" description="Disordered" evidence="2">
    <location>
        <begin position="1397"/>
        <end position="1426"/>
    </location>
</feature>
<name>A0A2A4KA11_HELVI</name>
<feature type="region of interest" description="Disordered" evidence="2">
    <location>
        <begin position="955"/>
        <end position="979"/>
    </location>
</feature>
<dbReference type="InterPro" id="IPR013935">
    <property type="entry name" value="Trs120_TRAPPC9"/>
</dbReference>
<dbReference type="Pfam" id="PF26254">
    <property type="entry name" value="Ig_TRAPPC9-Trs120_1st"/>
    <property type="match status" value="2"/>
</dbReference>
<dbReference type="Pfam" id="PF08626">
    <property type="entry name" value="TRAPPC9-Trs120"/>
    <property type="match status" value="1"/>
</dbReference>
<accession>A0A2A4KA11</accession>
<sequence>MRSSVSYILSHAPGESVMSHPDYSQHAQHHACLLVLVKGIGGMLKNFNKLWERIQRVNNIKVTDSTGQVRDIWVRYVRDYPVENNDWGDFQTHRRLLGLITLSKFTNQVELNEVCRVHESLKVKYSNTLYDSRAFMFGPVSNMKKPEQEPETYSYYEEERPLKDGMSDRASIPSEQADSLSSLESFPQSTSSNSSYPLQEENFTIPSNFKTHAMFHGENDPVPDLEQNVADLINSLFWVVESKRLERSKEKLEKVSLLLAPFEKKDFVGLDMESRNNKKRCMGRVTKNLADLTLQAGLVAESLSLYNSSAELLKTDWLWLAAAKEGLCTASAILLYPNLRNPTPLHRNASLQENSPNKAKQLSLFQPTSDAFRKLKLTSSPLRTSKTSSPVNPPSELTPTSSDSVETSSRQSETDNADSESLASSSDIEYQSHKSFLGPDLPSIPRQPPSQINNQYLLNGEEIAERYREAIMDYSKYKNAGVIETEACFKAARIAVEQANSLHASSFLQNVIFINLTLSEQEKIQRFETLAELYKEIGFHRKAGFCQRLAATRQVSPNNPSPDWQKCYYLMLHSFPGYKLSLDPNYVIQYQVGWPALQIQLLQELVVASRRMGHPALATRHMTFLLQTMWPHLSKQEHRELAIQLQALSAQCEGGPVPLVLETGEVIPPANLSHVPQCSWFSARPLPPARAPHLRQAKPAHGPFIFTPIHFGSLERNAKKDEGKMEYLWVEDDICEVQMKLTNPLPFELKVSNMRLLTSGVVFESLPETIILPPDSPTTVNLHGTPKEVGELQILGYSTHTLGVKSNCRLKNMPTPHKFPASYTIEVIPSLPTITIETIVSPSGNSSASNIENVGSTTNISLFNGESTDCSINITNTSNVPIEHLELAIQSNMDSQLQSKVFQYSNEDIQSLLPIPPNETATIAIKLYGEADFLDLGGVGGENLFPNSLNSNYPSRVGSPVPNAQTSLPTQSSNPHTSLSFHRKAGFCQRLAATRQVSPNNPSPDWQKCYYLMLHSFPGYKLSLDPNYVIQYQVGWPALQIQLLQELVVASRRMGHPALATRHMTFLLQTMWPHLSKQEHRELAIQLQALSAQCEGGPVPLVLETGEVIPPANLSHVPQCSWFSARPLPPARAPHLRQAKPAHGPFIFTPIHFGSLERNAKKDEGKMEYLWVEDDICEVQMKLTNPLPFELKVSNMRLLTSGVVFESLPETIILPPDSPTTVNLHGTPKEVGELQILGYSTHTLGVKSNCRLKNMPTPHKFPASYTIEVIPSLPTITIETIVSPSGNSSASNIENVGSTTNISLFNGESTDCSINITNTSNVPIEHLELAIQSNMDSQLQSKVFQYSNEDIQSLLPIPPNETATIAIKLYGEADFLDLGGVGGENLFPNSLNSNYPSRVGSPVPNAQTSLPTQSSNPHTSLSSGLIANRTSGSFRSTNSHTTSWSAPISVMSPSRGRQIETQLIIRYSGGEGKDMHCRQSTLQINLELLPSVSITHWDVLPAEIPSQLYLVLDVTNLTSEEMDFHYAPSKHILIESKESCRVPVPLDRCPFNTTPSKNADEDLVESKSTNTGTSTNSLELMCSEHITNNTALRWHLMQSDTEGKASVKGITLSQAMMDIVRMSPLNWEVSVNSQCIKPQEEYNCTAGECLSLGVAVWNHLSRPLHKLCLSVQFYQDYNNGVLSYKLDNRVATAGNNKVVLSTLPESAKAYHECTVVFLTPGEYKIDIQCSTTEPILDEVPIIKETDHPSIIQPCAGEVSHIWRFIPPVAISVTD</sequence>
<dbReference type="PANTHER" id="PTHR21512:SF5">
    <property type="entry name" value="TRAFFICKING PROTEIN PARTICLE COMPLEX SUBUNIT 9"/>
    <property type="match status" value="1"/>
</dbReference>
<dbReference type="InterPro" id="IPR058567">
    <property type="entry name" value="Ig_TRAPPC9_Trs120_3rd"/>
</dbReference>
<feature type="domain" description="Trs120/TRAPPC9 first Ig-like" evidence="4">
    <location>
        <begin position="1139"/>
        <end position="1240"/>
    </location>
</feature>
<evidence type="ECO:0000313" key="7">
    <source>
        <dbReference type="EMBL" id="PCG81061.1"/>
    </source>
</evidence>
<feature type="domain" description="Trs120/TRAPPC9 first Ig-like" evidence="4">
    <location>
        <begin position="697"/>
        <end position="798"/>
    </location>
</feature>
<gene>
    <name evidence="7" type="ORF">B5V51_51</name>
</gene>
<dbReference type="InterPro" id="IPR058563">
    <property type="entry name" value="Trs120_TRAPPC9_N"/>
</dbReference>
<feature type="region of interest" description="Disordered" evidence="2">
    <location>
        <begin position="377"/>
        <end position="425"/>
    </location>
</feature>
<feature type="compositionally biased region" description="Polar residues" evidence="2">
    <location>
        <begin position="962"/>
        <end position="979"/>
    </location>
</feature>
<evidence type="ECO:0000259" key="5">
    <source>
        <dbReference type="Pfam" id="PF26282"/>
    </source>
</evidence>
<proteinExistence type="inferred from homology"/>
<feature type="compositionally biased region" description="Polar residues" evidence="2">
    <location>
        <begin position="173"/>
        <end position="200"/>
    </location>
</feature>
<dbReference type="STRING" id="7102.A0A2A4KA11"/>
<evidence type="ECO:0000259" key="4">
    <source>
        <dbReference type="Pfam" id="PF26254"/>
    </source>
</evidence>
<evidence type="ECO:0008006" key="8">
    <source>
        <dbReference type="Google" id="ProtNLM"/>
    </source>
</evidence>
<comment type="caution">
    <text evidence="7">The sequence shown here is derived from an EMBL/GenBank/DDBJ whole genome shotgun (WGS) entry which is preliminary data.</text>
</comment>
<reference evidence="7" key="1">
    <citation type="submission" date="2017-09" db="EMBL/GenBank/DDBJ databases">
        <title>Contemporary evolution of a Lepidopteran species, Heliothis virescens, in response to modern agricultural practices.</title>
        <authorList>
            <person name="Fritz M.L."/>
            <person name="Deyonke A.M."/>
            <person name="Papanicolaou A."/>
            <person name="Micinski S."/>
            <person name="Westbrook J."/>
            <person name="Gould F."/>
        </authorList>
    </citation>
    <scope>NUCLEOTIDE SEQUENCE [LARGE SCALE GENOMIC DNA]</scope>
    <source>
        <strain evidence="7">HvINT-</strain>
        <tissue evidence="7">Whole body</tissue>
    </source>
</reference>
<feature type="compositionally biased region" description="Polar residues" evidence="2">
    <location>
        <begin position="377"/>
        <end position="411"/>
    </location>
</feature>
<evidence type="ECO:0000259" key="3">
    <source>
        <dbReference type="Pfam" id="PF08626"/>
    </source>
</evidence>
<feature type="domain" description="Trs120/TRAPPC9 fourth Ig-like" evidence="6">
    <location>
        <begin position="1626"/>
        <end position="1772"/>
    </location>
</feature>
<evidence type="ECO:0000259" key="6">
    <source>
        <dbReference type="Pfam" id="PF26283"/>
    </source>
</evidence>
<evidence type="ECO:0000256" key="1">
    <source>
        <dbReference type="ARBA" id="ARBA00008459"/>
    </source>
</evidence>
<feature type="domain" description="Trs120/TRAPPC9 third Ig-like" evidence="5">
    <location>
        <begin position="1507"/>
        <end position="1620"/>
    </location>
</feature>
<dbReference type="InterPro" id="IPR058565">
    <property type="entry name" value="Ig_TRAPPC9_Trs120_1st"/>
</dbReference>
<comment type="similarity">
    <text evidence="1">Belongs to the NIBP family.</text>
</comment>